<feature type="compositionally biased region" description="Basic and acidic residues" evidence="1">
    <location>
        <begin position="236"/>
        <end position="249"/>
    </location>
</feature>
<reference evidence="2" key="1">
    <citation type="journal article" date="2020" name="New Phytol.">
        <title>Comparative genomics reveals dynamic genome evolution in host specialist ectomycorrhizal fungi.</title>
        <authorList>
            <person name="Lofgren L.A."/>
            <person name="Nguyen N.H."/>
            <person name="Vilgalys R."/>
            <person name="Ruytinx J."/>
            <person name="Liao H.L."/>
            <person name="Branco S."/>
            <person name="Kuo A."/>
            <person name="LaButti K."/>
            <person name="Lipzen A."/>
            <person name="Andreopoulos W."/>
            <person name="Pangilinan J."/>
            <person name="Riley R."/>
            <person name="Hundley H."/>
            <person name="Na H."/>
            <person name="Barry K."/>
            <person name="Grigoriev I.V."/>
            <person name="Stajich J.E."/>
            <person name="Kennedy P.G."/>
        </authorList>
    </citation>
    <scope>NUCLEOTIDE SEQUENCE</scope>
    <source>
        <strain evidence="2">S12</strain>
    </source>
</reference>
<feature type="compositionally biased region" description="Basic and acidic residues" evidence="1">
    <location>
        <begin position="368"/>
        <end position="381"/>
    </location>
</feature>
<dbReference type="OrthoDB" id="2688767at2759"/>
<organism evidence="2 3">
    <name type="scientific">Suillus plorans</name>
    <dbReference type="NCBI Taxonomy" id="116603"/>
    <lineage>
        <taxon>Eukaryota</taxon>
        <taxon>Fungi</taxon>
        <taxon>Dikarya</taxon>
        <taxon>Basidiomycota</taxon>
        <taxon>Agaricomycotina</taxon>
        <taxon>Agaricomycetes</taxon>
        <taxon>Agaricomycetidae</taxon>
        <taxon>Boletales</taxon>
        <taxon>Suillineae</taxon>
        <taxon>Suillaceae</taxon>
        <taxon>Suillus</taxon>
    </lineage>
</organism>
<feature type="compositionally biased region" description="Polar residues" evidence="1">
    <location>
        <begin position="188"/>
        <end position="198"/>
    </location>
</feature>
<evidence type="ECO:0000313" key="3">
    <source>
        <dbReference type="Proteomes" id="UP000719766"/>
    </source>
</evidence>
<feature type="compositionally biased region" description="Acidic residues" evidence="1">
    <location>
        <begin position="350"/>
        <end position="367"/>
    </location>
</feature>
<comment type="caution">
    <text evidence="2">The sequence shown here is derived from an EMBL/GenBank/DDBJ whole genome shotgun (WGS) entry which is preliminary data.</text>
</comment>
<feature type="region of interest" description="Disordered" evidence="1">
    <location>
        <begin position="304"/>
        <end position="382"/>
    </location>
</feature>
<dbReference type="AlphaFoldDB" id="A0A9P7DD38"/>
<evidence type="ECO:0000313" key="2">
    <source>
        <dbReference type="EMBL" id="KAG1787533.1"/>
    </source>
</evidence>
<feature type="region of interest" description="Disordered" evidence="1">
    <location>
        <begin position="546"/>
        <end position="573"/>
    </location>
</feature>
<dbReference type="GeneID" id="64594457"/>
<protein>
    <submittedName>
        <fullName evidence="2">Uncharacterized protein</fullName>
    </submittedName>
</protein>
<name>A0A9P7DD38_9AGAM</name>
<feature type="region of interest" description="Disordered" evidence="1">
    <location>
        <begin position="127"/>
        <end position="255"/>
    </location>
</feature>
<dbReference type="RefSeq" id="XP_041154879.1">
    <property type="nucleotide sequence ID" value="XM_041300693.1"/>
</dbReference>
<feature type="compositionally biased region" description="Basic and acidic residues" evidence="1">
    <location>
        <begin position="149"/>
        <end position="172"/>
    </location>
</feature>
<feature type="compositionally biased region" description="Polar residues" evidence="1">
    <location>
        <begin position="554"/>
        <end position="565"/>
    </location>
</feature>
<sequence>MPSQKESDDVLMLADSRIKCGEADGRAVVDQAHDIARQVSTALQQHSRACSVISPFLLSVAAEVWATMNQGLVSQWNCVRDDDPRMESHPFFKKTVGYEQLVPEPAEARGQVVSPIPTVPLKQMSIPPIDSLPHAGHAHNLVVPGTMPDKGKRSDRSTRRSREDSPDAESGRKKQKSSSVCRKPSSPTPRTRTGSQQRPRIPESSGAAPPTSKGMTKNMKQPDAEPKIGRPRPHGKGKEKAVDIAEPVRGRQQLKSNAEEYTSPCERCIGESCLVVVGRKGQAIKSYAKCHFMKVWCNRPVSVDTRGPPMTQEVPKSRPRSKAALASKSKARSRTTRATSHVRPPTPILESEDAIEDTEASMDDATDTEQHTDVATEKSVDPDQIMVDQPIVIASIDDFPADHWLENTDVPIPVPIPPTTPAADLVSLPSATSSPMILERMLALPLRVNAMEQEFDARISLMRADLSSMQLDVGATVTLVNGLVGLVEKLQQERVLANPLFPPPMISHGNDTSATAFGMRYLNGVFGPSVAPIPISVGVGQMSVSCPSGRPDTQGGTFTSGSVSSALAHAGPS</sequence>
<accession>A0A9P7DD38</accession>
<proteinExistence type="predicted"/>
<evidence type="ECO:0000256" key="1">
    <source>
        <dbReference type="SAM" id="MobiDB-lite"/>
    </source>
</evidence>
<gene>
    <name evidence="2" type="ORF">HD556DRAFT_1312719</name>
</gene>
<dbReference type="EMBL" id="JABBWE010000078">
    <property type="protein sequence ID" value="KAG1787533.1"/>
    <property type="molecule type" value="Genomic_DNA"/>
</dbReference>
<dbReference type="Proteomes" id="UP000719766">
    <property type="component" value="Unassembled WGS sequence"/>
</dbReference>
<keyword evidence="3" id="KW-1185">Reference proteome</keyword>